<dbReference type="Proteomes" id="UP001234916">
    <property type="component" value="Chromosome"/>
</dbReference>
<keyword evidence="1" id="KW-0378">Hydrolase</keyword>
<evidence type="ECO:0000313" key="1">
    <source>
        <dbReference type="EMBL" id="WIM05849.1"/>
    </source>
</evidence>
<dbReference type="GO" id="GO:0008233">
    <property type="term" value="F:peptidase activity"/>
    <property type="evidence" value="ECO:0007669"/>
    <property type="project" value="UniProtKB-KW"/>
</dbReference>
<sequence>MFYEKKVDLRSRRKMTDFLVNHFRYSTMNSWNLSKSYANKIKISTLGLTHEQASEAFDVLSADGWWDEISFPIDEFTAECSGEFTIGSNGRSGGYLVLYRSAHESTGHKSWCRTCGQRNFAKVFTIPAGNEGIVAAEVLRTNCTFRAEVYLEQPSIQDLKFPEVQKTALVRKYLAELKSQNYTLGNKCGKCGAYGDKGRVNYEHEPRILRVMSGGMDEDKDYEEWSIGQLRDRVELVCRFDRACDAIRDNFIDLIDNCKVVEEVVMVPRNVKRLVCAVGAAV</sequence>
<organism evidence="1">
    <name type="scientific">Candidatus Nitricoxidivorans perseverans</name>
    <dbReference type="NCBI Taxonomy" id="2975601"/>
    <lineage>
        <taxon>Bacteria</taxon>
        <taxon>Pseudomonadati</taxon>
        <taxon>Pseudomonadota</taxon>
        <taxon>Betaproteobacteria</taxon>
        <taxon>Nitrosomonadales</taxon>
        <taxon>Sterolibacteriaceae</taxon>
        <taxon>Candidatus Nitricoxidivorans</taxon>
    </lineage>
</organism>
<reference evidence="1" key="1">
    <citation type="journal article" date="2023" name="Nat. Microbiol.">
        <title>Enrichment and characterization of a nitric oxide-reducing microbial community in a continuous bioreactor.</title>
        <authorList>
            <person name="Garrido-Amador P."/>
            <person name="Stortenbeker N."/>
            <person name="Wessels H.J.C.T."/>
            <person name="Speth D.R."/>
            <person name="Garcia-Heredia I."/>
            <person name="Kartal B."/>
        </authorList>
    </citation>
    <scope>NUCLEOTIDE SEQUENCE</scope>
    <source>
        <strain evidence="1">MAG1</strain>
    </source>
</reference>
<dbReference type="GO" id="GO:0006508">
    <property type="term" value="P:proteolysis"/>
    <property type="evidence" value="ECO:0007669"/>
    <property type="project" value="UniProtKB-KW"/>
</dbReference>
<gene>
    <name evidence="1" type="ORF">OHM77_00745</name>
</gene>
<dbReference type="EMBL" id="CP107246">
    <property type="protein sequence ID" value="WIM05849.1"/>
    <property type="molecule type" value="Genomic_DNA"/>
</dbReference>
<protein>
    <submittedName>
        <fullName evidence="1">Cysteine protease</fullName>
    </submittedName>
</protein>
<accession>A0AA49IYQ0</accession>
<keyword evidence="1" id="KW-0645">Protease</keyword>
<dbReference type="AlphaFoldDB" id="A0AA49IYQ0"/>
<dbReference type="KEGG" id="npv:OHM77_00745"/>
<proteinExistence type="predicted"/>
<name>A0AA49IYQ0_9PROT</name>